<dbReference type="EMBL" id="JANKHO010000938">
    <property type="protein sequence ID" value="KAJ3504977.1"/>
    <property type="molecule type" value="Genomic_DNA"/>
</dbReference>
<evidence type="ECO:0000313" key="2">
    <source>
        <dbReference type="EMBL" id="KAJ3504977.1"/>
    </source>
</evidence>
<comment type="caution">
    <text evidence="2">The sequence shown here is derived from an EMBL/GenBank/DDBJ whole genome shotgun (WGS) entry which is preliminary data.</text>
</comment>
<dbReference type="OrthoDB" id="2117718at2759"/>
<dbReference type="PANTHER" id="PTHR34384:SF5">
    <property type="entry name" value="L-2,3-DIAMINOPROPANOATE--CITRATE LIGASE"/>
    <property type="match status" value="1"/>
</dbReference>
<dbReference type="Gene3D" id="2.60.40.150">
    <property type="entry name" value="C2 domain"/>
    <property type="match status" value="1"/>
</dbReference>
<proteinExistence type="predicted"/>
<keyword evidence="3" id="KW-1185">Reference proteome</keyword>
<protein>
    <recommendedName>
        <fullName evidence="1">C2 domain-containing protein</fullName>
    </recommendedName>
</protein>
<dbReference type="SUPFAM" id="SSF49562">
    <property type="entry name" value="C2 domain (Calcium/lipid-binding domain, CaLB)"/>
    <property type="match status" value="1"/>
</dbReference>
<dbReference type="AlphaFoldDB" id="A0A9W8MSW6"/>
<dbReference type="Proteomes" id="UP001148786">
    <property type="component" value="Unassembled WGS sequence"/>
</dbReference>
<dbReference type="InterPro" id="IPR022770">
    <property type="entry name" value="IucA/IucC-like_C"/>
</dbReference>
<dbReference type="GO" id="GO:0019290">
    <property type="term" value="P:siderophore biosynthetic process"/>
    <property type="evidence" value="ECO:0007669"/>
    <property type="project" value="InterPro"/>
</dbReference>
<reference evidence="2" key="1">
    <citation type="submission" date="2022-07" db="EMBL/GenBank/DDBJ databases">
        <title>Genome Sequence of Agrocybe chaxingu.</title>
        <authorList>
            <person name="Buettner E."/>
        </authorList>
    </citation>
    <scope>NUCLEOTIDE SEQUENCE</scope>
    <source>
        <strain evidence="2">MP-N11</strain>
    </source>
</reference>
<dbReference type="InterPro" id="IPR037455">
    <property type="entry name" value="LucA/IucC-like"/>
</dbReference>
<dbReference type="Pfam" id="PF04183">
    <property type="entry name" value="IucA_IucC"/>
    <property type="match status" value="1"/>
</dbReference>
<dbReference type="InterPro" id="IPR035892">
    <property type="entry name" value="C2_domain_sf"/>
</dbReference>
<name>A0A9W8MSW6_9AGAR</name>
<dbReference type="SMART" id="SM00239">
    <property type="entry name" value="C2"/>
    <property type="match status" value="1"/>
</dbReference>
<dbReference type="InterPro" id="IPR000008">
    <property type="entry name" value="C2_dom"/>
</dbReference>
<dbReference type="Gene3D" id="1.10.510.40">
    <property type="match status" value="1"/>
</dbReference>
<evidence type="ECO:0000259" key="1">
    <source>
        <dbReference type="PROSITE" id="PS50004"/>
    </source>
</evidence>
<sequence>MDLRLPSSPRPRAAFAVMSRLLSCLVTERILRAFYVPFNEPVQGAVGFMVLLSVHLLTEKPTLQRALLLDDIFVMVPLHHRPTFKDHQVSKQDHGQLVGLVDPLDMLPYVYESKKETGEDAADPFVQAIHTSLLPPNWDSGGGMLRRVEEPVHLWQKFADGVSIPESLREVIKSEIQSSFDWQARAYQNPPTCPGIESSPIIWEQSLVAGHPTHPMHRARMLASSPQDYNWYRPRIRFVRVPRSDIGALGNFVELSKLLVARAFEKAGHALDQDDAFIHMPVHELQIENILARFRNVEVLDPTIFLSALAQSSIRTVVVPDFPGIALKLAVGVKISSSLRTISHFTADFGPRFSTDVVPKLAVDPNILSVELEPGSAVYHTPDPEVAKHFTAVIREEYQAPEGETLIVCAALLETDHAGTPSGVSAVQCAFALDTQEKREAFLDRYIQLACRALLPALIKNGVAFEAHAQNVLARFDKATKELKGFVIRDLGGLRIHPPTLRDSTGVDFQFLPGHCVATESLEETFPKFYHTFVHNHMQRLIRLLGLHYNGLGWEMLRKHMAAVIPKDHPVWAVWMDPRSTSVNSKCLMRMRMRDSYRDMVYSPYPNMIQYQSAPDQEPLIKLDDTIDQEQTLGTLIVVILKARNLHDRHKFRKQDVFAQATLNGVEKRTQVDIKGGQHPVWDSELRFTIMKSTAAKHRKLEVACYAKEPREDDLLGKCVLDISETVRTGEFDGMQSTADLAPKTV</sequence>
<dbReference type="Pfam" id="PF00168">
    <property type="entry name" value="C2"/>
    <property type="match status" value="1"/>
</dbReference>
<dbReference type="PANTHER" id="PTHR34384">
    <property type="entry name" value="L-2,3-DIAMINOPROPANOATE--CITRATE LIGASE"/>
    <property type="match status" value="1"/>
</dbReference>
<organism evidence="2 3">
    <name type="scientific">Agrocybe chaxingu</name>
    <dbReference type="NCBI Taxonomy" id="84603"/>
    <lineage>
        <taxon>Eukaryota</taxon>
        <taxon>Fungi</taxon>
        <taxon>Dikarya</taxon>
        <taxon>Basidiomycota</taxon>
        <taxon>Agaricomycotina</taxon>
        <taxon>Agaricomycetes</taxon>
        <taxon>Agaricomycetidae</taxon>
        <taxon>Agaricales</taxon>
        <taxon>Agaricineae</taxon>
        <taxon>Strophariaceae</taxon>
        <taxon>Agrocybe</taxon>
    </lineage>
</organism>
<gene>
    <name evidence="2" type="ORF">NLJ89_g7656</name>
</gene>
<evidence type="ECO:0000313" key="3">
    <source>
        <dbReference type="Proteomes" id="UP001148786"/>
    </source>
</evidence>
<dbReference type="GO" id="GO:0016881">
    <property type="term" value="F:acid-amino acid ligase activity"/>
    <property type="evidence" value="ECO:0007669"/>
    <property type="project" value="UniProtKB-ARBA"/>
</dbReference>
<feature type="domain" description="C2" evidence="1">
    <location>
        <begin position="615"/>
        <end position="736"/>
    </location>
</feature>
<dbReference type="Pfam" id="PF06276">
    <property type="entry name" value="FhuF"/>
    <property type="match status" value="1"/>
</dbReference>
<dbReference type="PROSITE" id="PS50004">
    <property type="entry name" value="C2"/>
    <property type="match status" value="1"/>
</dbReference>
<dbReference type="InterPro" id="IPR007310">
    <property type="entry name" value="Aerobactin_biosyn_IucA/IucC_N"/>
</dbReference>
<accession>A0A9W8MSW6</accession>